<evidence type="ECO:0000313" key="1">
    <source>
        <dbReference type="Proteomes" id="UP000694865"/>
    </source>
</evidence>
<accession>A0ABM0LUB5</accession>
<dbReference type="RefSeq" id="XP_006811356.1">
    <property type="nucleotide sequence ID" value="XM_006811293.1"/>
</dbReference>
<protein>
    <submittedName>
        <fullName evidence="2">Centromere protein I-like</fullName>
    </submittedName>
</protein>
<proteinExistence type="predicted"/>
<dbReference type="PANTHER" id="PTHR48208">
    <property type="entry name" value="CENTROMERE PROTEIN I"/>
    <property type="match status" value="1"/>
</dbReference>
<reference evidence="2" key="1">
    <citation type="submission" date="2025-08" db="UniProtKB">
        <authorList>
            <consortium name="RefSeq"/>
        </authorList>
    </citation>
    <scope>IDENTIFICATION</scope>
    <source>
        <tissue evidence="2">Testes</tissue>
    </source>
</reference>
<name>A0ABM0LUB5_SACKO</name>
<dbReference type="Proteomes" id="UP000694865">
    <property type="component" value="Unplaced"/>
</dbReference>
<sequence length="248" mass="28225">MSVEVPRHRRAVAKQQETNIAESTILLNDTIFGQQTEQISTDNTIVEFINFVDNICVVGLQVEKNNALLMSYVLDFFHVTSGLYSRHGFKFLQLPSSPIVKRALYGNSAVFVSKINELLCRYSDEVNLMKESQAEYVDILKEKIPIMNNYVLCVCNALWQSKAFKNAKFQSTLSAIETYLPSSRRANASFSVLLHPALQMFVKKQQELNQTHSTPRTRELAILNSLKSHDLDGIYTFATTFVGRYARK</sequence>
<evidence type="ECO:0000313" key="2">
    <source>
        <dbReference type="RefSeq" id="XP_006811356.1"/>
    </source>
</evidence>
<keyword evidence="1" id="KW-1185">Reference proteome</keyword>
<dbReference type="GeneID" id="102808928"/>
<organism evidence="1 2">
    <name type="scientific">Saccoglossus kowalevskii</name>
    <name type="common">Acorn worm</name>
    <dbReference type="NCBI Taxonomy" id="10224"/>
    <lineage>
        <taxon>Eukaryota</taxon>
        <taxon>Metazoa</taxon>
        <taxon>Hemichordata</taxon>
        <taxon>Enteropneusta</taxon>
        <taxon>Harrimaniidae</taxon>
        <taxon>Saccoglossus</taxon>
    </lineage>
</organism>
<gene>
    <name evidence="2" type="primary">LOC102808928</name>
</gene>
<dbReference type="PANTHER" id="PTHR48208:SF2">
    <property type="entry name" value="CENTROMERE PROTEIN I"/>
    <property type="match status" value="1"/>
</dbReference>